<dbReference type="InterPro" id="IPR036872">
    <property type="entry name" value="CH_dom_sf"/>
</dbReference>
<dbReference type="InterPro" id="IPR010441">
    <property type="entry name" value="CH_2"/>
</dbReference>
<accession>A0A3B0J8F9</accession>
<dbReference type="STRING" id="7266.A0A3B0J8F9"/>
<name>A0A3B0J8F9_DROGU</name>
<dbReference type="AlphaFoldDB" id="A0A3B0J8F9"/>
<sequence>MSNIRNLSAEERVVLDRWLQRKGIQLTYRNAEQLCDALQVARMFNIIQPGLEDLSSYSPFLSLPLNFLNWQIFNHRVLRKLDMGVSMGDLEKLALGCTETVDALLFNLMAKESSLKKKED</sequence>
<dbReference type="OrthoDB" id="193300at2759"/>
<organism evidence="2 3">
    <name type="scientific">Drosophila guanche</name>
    <name type="common">Fruit fly</name>
    <dbReference type="NCBI Taxonomy" id="7266"/>
    <lineage>
        <taxon>Eukaryota</taxon>
        <taxon>Metazoa</taxon>
        <taxon>Ecdysozoa</taxon>
        <taxon>Arthropoda</taxon>
        <taxon>Hexapoda</taxon>
        <taxon>Insecta</taxon>
        <taxon>Pterygota</taxon>
        <taxon>Neoptera</taxon>
        <taxon>Endopterygota</taxon>
        <taxon>Diptera</taxon>
        <taxon>Brachycera</taxon>
        <taxon>Muscomorpha</taxon>
        <taxon>Ephydroidea</taxon>
        <taxon>Drosophilidae</taxon>
        <taxon>Drosophila</taxon>
        <taxon>Sophophora</taxon>
    </lineage>
</organism>
<dbReference type="Proteomes" id="UP000268350">
    <property type="component" value="Unassembled WGS sequence"/>
</dbReference>
<dbReference type="EMBL" id="OUUW01000003">
    <property type="protein sequence ID" value="SPP78155.1"/>
    <property type="molecule type" value="Genomic_DNA"/>
</dbReference>
<dbReference type="Gene3D" id="1.10.418.10">
    <property type="entry name" value="Calponin-like domain"/>
    <property type="match status" value="1"/>
</dbReference>
<evidence type="ECO:0000313" key="2">
    <source>
        <dbReference type="EMBL" id="SPP78155.1"/>
    </source>
</evidence>
<evidence type="ECO:0000259" key="1">
    <source>
        <dbReference type="Pfam" id="PF06294"/>
    </source>
</evidence>
<evidence type="ECO:0000313" key="3">
    <source>
        <dbReference type="Proteomes" id="UP000268350"/>
    </source>
</evidence>
<gene>
    <name evidence="2" type="ORF">DGUA_6G010755</name>
</gene>
<dbReference type="Pfam" id="PF06294">
    <property type="entry name" value="CH_2"/>
    <property type="match status" value="1"/>
</dbReference>
<feature type="domain" description="CH-like" evidence="1">
    <location>
        <begin position="15"/>
        <end position="109"/>
    </location>
</feature>
<protein>
    <recommendedName>
        <fullName evidence="1">CH-like domain-containing protein</fullName>
    </recommendedName>
</protein>
<keyword evidence="3" id="KW-1185">Reference proteome</keyword>
<reference evidence="3" key="1">
    <citation type="submission" date="2018-01" db="EMBL/GenBank/DDBJ databases">
        <authorList>
            <person name="Alioto T."/>
            <person name="Alioto T."/>
        </authorList>
    </citation>
    <scope>NUCLEOTIDE SEQUENCE [LARGE SCALE GENOMIC DNA]</scope>
</reference>
<proteinExistence type="predicted"/>
<dbReference type="GO" id="GO:0005737">
    <property type="term" value="C:cytoplasm"/>
    <property type="evidence" value="ECO:0007669"/>
    <property type="project" value="UniProtKB-ARBA"/>
</dbReference>
<dbReference type="OMA" id="WQIFNQR"/>